<dbReference type="Pfam" id="PF06114">
    <property type="entry name" value="Peptidase_M78"/>
    <property type="match status" value="1"/>
</dbReference>
<feature type="domain" description="IrrE N-terminal-like" evidence="1">
    <location>
        <begin position="107"/>
        <end position="181"/>
    </location>
</feature>
<dbReference type="EMBL" id="BMZN01000001">
    <property type="protein sequence ID" value="GHC37351.1"/>
    <property type="molecule type" value="Genomic_DNA"/>
</dbReference>
<keyword evidence="3" id="KW-1185">Reference proteome</keyword>
<evidence type="ECO:0000313" key="2">
    <source>
        <dbReference type="EMBL" id="GHC37351.1"/>
    </source>
</evidence>
<dbReference type="RefSeq" id="WP_229840875.1">
    <property type="nucleotide sequence ID" value="NZ_BMZN01000001.1"/>
</dbReference>
<evidence type="ECO:0000313" key="3">
    <source>
        <dbReference type="Proteomes" id="UP000608923"/>
    </source>
</evidence>
<dbReference type="InterPro" id="IPR010359">
    <property type="entry name" value="IrrE_HExxH"/>
</dbReference>
<accession>A0A8H9IEW9</accession>
<organism evidence="2 3">
    <name type="scientific">Alcaligenes pakistanensis</name>
    <dbReference type="NCBI Taxonomy" id="1482717"/>
    <lineage>
        <taxon>Bacteria</taxon>
        <taxon>Pseudomonadati</taxon>
        <taxon>Pseudomonadota</taxon>
        <taxon>Betaproteobacteria</taxon>
        <taxon>Burkholderiales</taxon>
        <taxon>Alcaligenaceae</taxon>
        <taxon>Alcaligenes</taxon>
    </lineage>
</organism>
<name>A0A8H9IEW9_9BURK</name>
<sequence length="201" mass="21966">MTTLGSAGSIRTPSGMKVAPMSYAKIEAVAVEVRPLLPLNASNPSNFEIDAQKVLEKILPQARYQYVITANDELKDCAAFTIPEHGIVVLREDVYDGLFTGSRFSNSTVIHELAHIVLNHSVTLHRDAVLGQHKFYEDSEWQAKALTAAIMMPIEACRQASCAGELAQLCGTSEEAATYRLDRLIKSGELSKKTALTKGLF</sequence>
<dbReference type="Proteomes" id="UP000608923">
    <property type="component" value="Unassembled WGS sequence"/>
</dbReference>
<protein>
    <recommendedName>
        <fullName evidence="1">IrrE N-terminal-like domain-containing protein</fullName>
    </recommendedName>
</protein>
<dbReference type="AlphaFoldDB" id="A0A8H9IEW9"/>
<gene>
    <name evidence="2" type="ORF">GCM10010096_03530</name>
</gene>
<comment type="caution">
    <text evidence="2">The sequence shown here is derived from an EMBL/GenBank/DDBJ whole genome shotgun (WGS) entry which is preliminary data.</text>
</comment>
<proteinExistence type="predicted"/>
<reference evidence="3" key="1">
    <citation type="journal article" date="2019" name="Int. J. Syst. Evol. Microbiol.">
        <title>The Global Catalogue of Microorganisms (GCM) 10K type strain sequencing project: providing services to taxonomists for standard genome sequencing and annotation.</title>
        <authorList>
            <consortium name="The Broad Institute Genomics Platform"/>
            <consortium name="The Broad Institute Genome Sequencing Center for Infectious Disease"/>
            <person name="Wu L."/>
            <person name="Ma J."/>
        </authorList>
    </citation>
    <scope>NUCLEOTIDE SEQUENCE [LARGE SCALE GENOMIC DNA]</scope>
    <source>
        <strain evidence="3">KCTC 42083</strain>
    </source>
</reference>
<evidence type="ECO:0000259" key="1">
    <source>
        <dbReference type="Pfam" id="PF06114"/>
    </source>
</evidence>